<dbReference type="GO" id="GO:0003824">
    <property type="term" value="F:catalytic activity"/>
    <property type="evidence" value="ECO:0007669"/>
    <property type="project" value="InterPro"/>
</dbReference>
<evidence type="ECO:0000313" key="3">
    <source>
        <dbReference type="EMBL" id="TFK82089.1"/>
    </source>
</evidence>
<organism evidence="3 4">
    <name type="scientific">Polyporus arcularius HHB13444</name>
    <dbReference type="NCBI Taxonomy" id="1314778"/>
    <lineage>
        <taxon>Eukaryota</taxon>
        <taxon>Fungi</taxon>
        <taxon>Dikarya</taxon>
        <taxon>Basidiomycota</taxon>
        <taxon>Agaricomycotina</taxon>
        <taxon>Agaricomycetes</taxon>
        <taxon>Polyporales</taxon>
        <taxon>Polyporaceae</taxon>
        <taxon>Polyporus</taxon>
    </lineage>
</organism>
<accession>A0A5C3NZ92</accession>
<dbReference type="InterPro" id="IPR045138">
    <property type="entry name" value="MeCP2/MBD4"/>
</dbReference>
<comment type="subcellular location">
    <subcellularLocation>
        <location evidence="1">Nucleus</location>
    </subcellularLocation>
</comment>
<dbReference type="PANTHER" id="PTHR15074:SF0">
    <property type="entry name" value="METHYL-CPG-BINDING DOMAIN PROTEIN 4-LIKE PROTEIN"/>
    <property type="match status" value="1"/>
</dbReference>
<sequence>MDSRYFSGPSDLNSRFFPRVVDIDELKSDSSFCAFYEDFVAAMTDLYYMKPILIQEHVSESPWKLLVAVTLLNKTAGKKSIPVFFDIIHTWPTPDSLAQAPLSLLFELLRDLGLGEKRAQRLVDISRTFLVDPPVPTRSRPSRGYTTALSEARVRTVRYPPTPVSHVPGCGPYALDSYRIFCGAEGEWKSVRPTDKELTKYLQWRWAIEAYRKWDPVYGPGNSIDLEYVRALTELLRRNPVEH</sequence>
<dbReference type="Gene3D" id="1.10.340.30">
    <property type="entry name" value="Hypothetical protein, domain 2"/>
    <property type="match status" value="1"/>
</dbReference>
<dbReference type="EMBL" id="ML211522">
    <property type="protein sequence ID" value="TFK82089.1"/>
    <property type="molecule type" value="Genomic_DNA"/>
</dbReference>
<dbReference type="PANTHER" id="PTHR15074">
    <property type="entry name" value="METHYL-CPG-BINDING PROTEIN"/>
    <property type="match status" value="1"/>
</dbReference>
<evidence type="ECO:0000256" key="2">
    <source>
        <dbReference type="ARBA" id="ARBA00023242"/>
    </source>
</evidence>
<dbReference type="STRING" id="1314778.A0A5C3NZ92"/>
<dbReference type="AlphaFoldDB" id="A0A5C3NZ92"/>
<evidence type="ECO:0008006" key="5">
    <source>
        <dbReference type="Google" id="ProtNLM"/>
    </source>
</evidence>
<keyword evidence="4" id="KW-1185">Reference proteome</keyword>
<dbReference type="InParanoid" id="A0A5C3NZ92"/>
<reference evidence="3 4" key="1">
    <citation type="journal article" date="2019" name="Nat. Ecol. Evol.">
        <title>Megaphylogeny resolves global patterns of mushroom evolution.</title>
        <authorList>
            <person name="Varga T."/>
            <person name="Krizsan K."/>
            <person name="Foldi C."/>
            <person name="Dima B."/>
            <person name="Sanchez-Garcia M."/>
            <person name="Sanchez-Ramirez S."/>
            <person name="Szollosi G.J."/>
            <person name="Szarkandi J.G."/>
            <person name="Papp V."/>
            <person name="Albert L."/>
            <person name="Andreopoulos W."/>
            <person name="Angelini C."/>
            <person name="Antonin V."/>
            <person name="Barry K.W."/>
            <person name="Bougher N.L."/>
            <person name="Buchanan P."/>
            <person name="Buyck B."/>
            <person name="Bense V."/>
            <person name="Catcheside P."/>
            <person name="Chovatia M."/>
            <person name="Cooper J."/>
            <person name="Damon W."/>
            <person name="Desjardin D."/>
            <person name="Finy P."/>
            <person name="Geml J."/>
            <person name="Haridas S."/>
            <person name="Hughes K."/>
            <person name="Justo A."/>
            <person name="Karasinski D."/>
            <person name="Kautmanova I."/>
            <person name="Kiss B."/>
            <person name="Kocsube S."/>
            <person name="Kotiranta H."/>
            <person name="LaButti K.M."/>
            <person name="Lechner B.E."/>
            <person name="Liimatainen K."/>
            <person name="Lipzen A."/>
            <person name="Lukacs Z."/>
            <person name="Mihaltcheva S."/>
            <person name="Morgado L.N."/>
            <person name="Niskanen T."/>
            <person name="Noordeloos M.E."/>
            <person name="Ohm R.A."/>
            <person name="Ortiz-Santana B."/>
            <person name="Ovrebo C."/>
            <person name="Racz N."/>
            <person name="Riley R."/>
            <person name="Savchenko A."/>
            <person name="Shiryaev A."/>
            <person name="Soop K."/>
            <person name="Spirin V."/>
            <person name="Szebenyi C."/>
            <person name="Tomsovsky M."/>
            <person name="Tulloss R.E."/>
            <person name="Uehling J."/>
            <person name="Grigoriev I.V."/>
            <person name="Vagvolgyi C."/>
            <person name="Papp T."/>
            <person name="Martin F.M."/>
            <person name="Miettinen O."/>
            <person name="Hibbett D.S."/>
            <person name="Nagy L.G."/>
        </authorList>
    </citation>
    <scope>NUCLEOTIDE SEQUENCE [LARGE SCALE GENOMIC DNA]</scope>
    <source>
        <strain evidence="3 4">HHB13444</strain>
    </source>
</reference>
<gene>
    <name evidence="3" type="ORF">K466DRAFT_500937</name>
</gene>
<dbReference type="GO" id="GO:0006281">
    <property type="term" value="P:DNA repair"/>
    <property type="evidence" value="ECO:0007669"/>
    <property type="project" value="InterPro"/>
</dbReference>
<dbReference type="GO" id="GO:0005634">
    <property type="term" value="C:nucleus"/>
    <property type="evidence" value="ECO:0007669"/>
    <property type="project" value="UniProtKB-SubCell"/>
</dbReference>
<protein>
    <recommendedName>
        <fullName evidence="5">HhH-GPD domain-containing protein</fullName>
    </recommendedName>
</protein>
<keyword evidence="2" id="KW-0539">Nucleus</keyword>
<name>A0A5C3NZ92_9APHY</name>
<dbReference type="SUPFAM" id="SSF48150">
    <property type="entry name" value="DNA-glycosylase"/>
    <property type="match status" value="1"/>
</dbReference>
<evidence type="ECO:0000256" key="1">
    <source>
        <dbReference type="ARBA" id="ARBA00004123"/>
    </source>
</evidence>
<dbReference type="GO" id="GO:0003677">
    <property type="term" value="F:DNA binding"/>
    <property type="evidence" value="ECO:0007669"/>
    <property type="project" value="InterPro"/>
</dbReference>
<dbReference type="InterPro" id="IPR011257">
    <property type="entry name" value="DNA_glycosylase"/>
</dbReference>
<proteinExistence type="predicted"/>
<dbReference type="Proteomes" id="UP000308197">
    <property type="component" value="Unassembled WGS sequence"/>
</dbReference>
<evidence type="ECO:0000313" key="4">
    <source>
        <dbReference type="Proteomes" id="UP000308197"/>
    </source>
</evidence>